<keyword evidence="3" id="KW-1185">Reference proteome</keyword>
<dbReference type="PROSITE" id="PS51257">
    <property type="entry name" value="PROKAR_LIPOPROTEIN"/>
    <property type="match status" value="1"/>
</dbReference>
<protein>
    <recommendedName>
        <fullName evidence="4">Lipoprotein</fullName>
    </recommendedName>
</protein>
<evidence type="ECO:0008006" key="4">
    <source>
        <dbReference type="Google" id="ProtNLM"/>
    </source>
</evidence>
<feature type="signal peptide" evidence="1">
    <location>
        <begin position="1"/>
        <end position="22"/>
    </location>
</feature>
<proteinExistence type="predicted"/>
<sequence length="233" mass="25522">MKKKLIAGVALLFMAIGLSSCSEEKSGTDMSHETTAKISNDSSKVMTEAPSLKKLTSQHKVTVNGVSFNLDATYGIPQSRLDNWYFTQPTSVSIGSKTSDLPANLDVHVTEIYSDVTMISKYARYNGVRQDSADLKYSELPDGGVAIDNSNNFSVPFQVEGINENETSFYVINGYGSSDTDRISEGDLREYAQGGALKTVWTLLVHDKKTDKTYAKTVQDSIGLPYVTKSKED</sequence>
<comment type="caution">
    <text evidence="2">The sequence shown here is derived from an EMBL/GenBank/DDBJ whole genome shotgun (WGS) entry which is preliminary data.</text>
</comment>
<dbReference type="RefSeq" id="WP_057903254.1">
    <property type="nucleotide sequence ID" value="NZ_AZDA01000003.1"/>
</dbReference>
<dbReference type="OrthoDB" id="9970490at2"/>
<dbReference type="PATRIC" id="fig|1423726.3.peg.2668"/>
<dbReference type="STRING" id="1423726.FC07_GL002569"/>
<evidence type="ECO:0000256" key="1">
    <source>
        <dbReference type="SAM" id="SignalP"/>
    </source>
</evidence>
<evidence type="ECO:0000313" key="2">
    <source>
        <dbReference type="EMBL" id="KRK40819.1"/>
    </source>
</evidence>
<keyword evidence="1" id="KW-0732">Signal</keyword>
<name>A0A0R1H858_9LACO</name>
<dbReference type="Proteomes" id="UP000051461">
    <property type="component" value="Unassembled WGS sequence"/>
</dbReference>
<organism evidence="2 3">
    <name type="scientific">Loigolactobacillus bifermentans DSM 20003</name>
    <dbReference type="NCBI Taxonomy" id="1423726"/>
    <lineage>
        <taxon>Bacteria</taxon>
        <taxon>Bacillati</taxon>
        <taxon>Bacillota</taxon>
        <taxon>Bacilli</taxon>
        <taxon>Lactobacillales</taxon>
        <taxon>Lactobacillaceae</taxon>
        <taxon>Loigolactobacillus</taxon>
    </lineage>
</organism>
<accession>A0A0R1H858</accession>
<feature type="chain" id="PRO_5006404997" description="Lipoprotein" evidence="1">
    <location>
        <begin position="23"/>
        <end position="233"/>
    </location>
</feature>
<gene>
    <name evidence="2" type="ORF">FC07_GL002569</name>
</gene>
<reference evidence="2 3" key="1">
    <citation type="journal article" date="2015" name="Genome Announc.">
        <title>Expanding the biotechnology potential of lactobacilli through comparative genomics of 213 strains and associated genera.</title>
        <authorList>
            <person name="Sun Z."/>
            <person name="Harris H.M."/>
            <person name="McCann A."/>
            <person name="Guo C."/>
            <person name="Argimon S."/>
            <person name="Zhang W."/>
            <person name="Yang X."/>
            <person name="Jeffery I.B."/>
            <person name="Cooney J.C."/>
            <person name="Kagawa T.F."/>
            <person name="Liu W."/>
            <person name="Song Y."/>
            <person name="Salvetti E."/>
            <person name="Wrobel A."/>
            <person name="Rasinkangas P."/>
            <person name="Parkhill J."/>
            <person name="Rea M.C."/>
            <person name="O'Sullivan O."/>
            <person name="Ritari J."/>
            <person name="Douillard F.P."/>
            <person name="Paul Ross R."/>
            <person name="Yang R."/>
            <person name="Briner A.E."/>
            <person name="Felis G.E."/>
            <person name="de Vos W.M."/>
            <person name="Barrangou R."/>
            <person name="Klaenhammer T.R."/>
            <person name="Caufield P.W."/>
            <person name="Cui Y."/>
            <person name="Zhang H."/>
            <person name="O'Toole P.W."/>
        </authorList>
    </citation>
    <scope>NUCLEOTIDE SEQUENCE [LARGE SCALE GENOMIC DNA]</scope>
    <source>
        <strain evidence="2 3">DSM 20003</strain>
    </source>
</reference>
<evidence type="ECO:0000313" key="3">
    <source>
        <dbReference type="Proteomes" id="UP000051461"/>
    </source>
</evidence>
<dbReference type="EMBL" id="AZDA01000003">
    <property type="protein sequence ID" value="KRK40819.1"/>
    <property type="molecule type" value="Genomic_DNA"/>
</dbReference>
<dbReference type="AlphaFoldDB" id="A0A0R1H858"/>